<evidence type="ECO:0000313" key="11">
    <source>
        <dbReference type="Proteomes" id="UP001143304"/>
    </source>
</evidence>
<feature type="region of interest" description="Disordered" evidence="7">
    <location>
        <begin position="381"/>
        <end position="440"/>
    </location>
</feature>
<dbReference type="InterPro" id="IPR027417">
    <property type="entry name" value="P-loop_NTPase"/>
</dbReference>
<dbReference type="Pfam" id="PF00271">
    <property type="entry name" value="Helicase_C"/>
    <property type="match status" value="1"/>
</dbReference>
<dbReference type="SMART" id="SM00487">
    <property type="entry name" value="DEXDc"/>
    <property type="match status" value="1"/>
</dbReference>
<dbReference type="InterPro" id="IPR050079">
    <property type="entry name" value="DEAD_box_RNA_helicase"/>
</dbReference>
<evidence type="ECO:0000259" key="8">
    <source>
        <dbReference type="PROSITE" id="PS51192"/>
    </source>
</evidence>
<gene>
    <name evidence="10" type="ORF">EYC82_00145</name>
</gene>
<organism evidence="10 11">
    <name type="scientific">Candidatus Marimicrobium litorale</name>
    <dbReference type="NCBI Taxonomy" id="2518991"/>
    <lineage>
        <taxon>Bacteria</taxon>
        <taxon>Pseudomonadati</taxon>
        <taxon>Pseudomonadota</taxon>
        <taxon>Gammaproteobacteria</taxon>
        <taxon>Cellvibrionales</taxon>
        <taxon>Halieaceae</taxon>
        <taxon>Marimicrobium</taxon>
    </lineage>
</organism>
<dbReference type="PROSITE" id="PS51192">
    <property type="entry name" value="HELICASE_ATP_BIND_1"/>
    <property type="match status" value="1"/>
</dbReference>
<keyword evidence="2 6" id="KW-0378">Hydrolase</keyword>
<evidence type="ECO:0000256" key="4">
    <source>
        <dbReference type="ARBA" id="ARBA00022840"/>
    </source>
</evidence>
<evidence type="ECO:0000259" key="9">
    <source>
        <dbReference type="PROSITE" id="PS51194"/>
    </source>
</evidence>
<dbReference type="PANTHER" id="PTHR47959">
    <property type="entry name" value="ATP-DEPENDENT RNA HELICASE RHLE-RELATED"/>
    <property type="match status" value="1"/>
</dbReference>
<comment type="caution">
    <text evidence="10">The sequence shown here is derived from an EMBL/GenBank/DDBJ whole genome shotgun (WGS) entry which is preliminary data.</text>
</comment>
<evidence type="ECO:0000256" key="1">
    <source>
        <dbReference type="ARBA" id="ARBA00022741"/>
    </source>
</evidence>
<dbReference type="Proteomes" id="UP001143304">
    <property type="component" value="Unassembled WGS sequence"/>
</dbReference>
<dbReference type="GO" id="GO:0004386">
    <property type="term" value="F:helicase activity"/>
    <property type="evidence" value="ECO:0007669"/>
    <property type="project" value="UniProtKB-KW"/>
</dbReference>
<reference evidence="10" key="1">
    <citation type="submission" date="2019-02" db="EMBL/GenBank/DDBJ databases">
        <authorList>
            <person name="Li S.-H."/>
        </authorList>
    </citation>
    <scope>NUCLEOTIDE SEQUENCE</scope>
    <source>
        <strain evidence="10">IMCC11814</strain>
    </source>
</reference>
<keyword evidence="4 6" id="KW-0067">ATP-binding</keyword>
<dbReference type="PANTHER" id="PTHR47959:SF17">
    <property type="entry name" value="ATP-DEPENDENT RNA HELICASE DEAD BOX FAMILY"/>
    <property type="match status" value="1"/>
</dbReference>
<protein>
    <submittedName>
        <fullName evidence="10">DEAD/DEAH box helicase</fullName>
    </submittedName>
</protein>
<dbReference type="CDD" id="cd00268">
    <property type="entry name" value="DEADc"/>
    <property type="match status" value="1"/>
</dbReference>
<keyword evidence="1 6" id="KW-0547">Nucleotide-binding</keyword>
<dbReference type="RefSeq" id="WP_279247528.1">
    <property type="nucleotide sequence ID" value="NZ_SHNO01000001.1"/>
</dbReference>
<dbReference type="InterPro" id="IPR000629">
    <property type="entry name" value="RNA-helicase_DEAD-box_CS"/>
</dbReference>
<evidence type="ECO:0000256" key="7">
    <source>
        <dbReference type="SAM" id="MobiDB-lite"/>
    </source>
</evidence>
<keyword evidence="3 6" id="KW-0347">Helicase</keyword>
<dbReference type="SMART" id="SM00490">
    <property type="entry name" value="HELICc"/>
    <property type="match status" value="1"/>
</dbReference>
<proteinExistence type="inferred from homology"/>
<keyword evidence="11" id="KW-1185">Reference proteome</keyword>
<dbReference type="PROSITE" id="PS51194">
    <property type="entry name" value="HELICASE_CTER"/>
    <property type="match status" value="1"/>
</dbReference>
<dbReference type="CDD" id="cd18787">
    <property type="entry name" value="SF2_C_DEAD"/>
    <property type="match status" value="1"/>
</dbReference>
<comment type="similarity">
    <text evidence="5 6">Belongs to the DEAD box helicase family.</text>
</comment>
<dbReference type="InterPro" id="IPR001650">
    <property type="entry name" value="Helicase_C-like"/>
</dbReference>
<dbReference type="Gene3D" id="3.40.50.300">
    <property type="entry name" value="P-loop containing nucleotide triphosphate hydrolases"/>
    <property type="match status" value="2"/>
</dbReference>
<name>A0ABT3T0I3_9GAMM</name>
<sequence length="440" mass="47875">MFDDIQLDRQLQLGVDALAFSKPTAVQALSIPIALKGGDMMVCAETGSGKTLAYLVPLAQRILTTEQTRSGGTLALVLVPTRELARQVLKHCRQLLKKSPLRVEAITGGEEFRYQRAALRKDPEILVATPGRMLEHCKRGSADLGILQTLVLDEADRMLDLGLREDVLAIAASTPSSPQTLLYSATLTHRGVKEMADTLLKHPETVSTGKERAAHDNIVHQLIMADSQTHKNALLLRLLQQGDYTRALVFGNKRTTASRLADLAGTQSLRCACLHGEMTTEERKLVVQRFHNGKINVLCASDVAARGLDVSGIEVVINYDIPHSGDDYVHRTGRTGRAGASGMAISLASAAEWKQVQSIQRYLSLDFESLSLPGLTARFNGTHAPSASDTPHTDEQRKTIRAENKSSANSPPDKSSGRARRRATPVENDGFSPLKKKPGK</sequence>
<accession>A0ABT3T0I3</accession>
<dbReference type="SUPFAM" id="SSF52540">
    <property type="entry name" value="P-loop containing nucleoside triphosphate hydrolases"/>
    <property type="match status" value="1"/>
</dbReference>
<feature type="domain" description="Helicase ATP-binding" evidence="8">
    <location>
        <begin position="31"/>
        <end position="205"/>
    </location>
</feature>
<dbReference type="InterPro" id="IPR014001">
    <property type="entry name" value="Helicase_ATP-bd"/>
</dbReference>
<dbReference type="EMBL" id="SHNO01000001">
    <property type="protein sequence ID" value="MCX2975762.1"/>
    <property type="molecule type" value="Genomic_DNA"/>
</dbReference>
<dbReference type="InterPro" id="IPR044742">
    <property type="entry name" value="DEAD/DEAH_RhlB"/>
</dbReference>
<evidence type="ECO:0000313" key="10">
    <source>
        <dbReference type="EMBL" id="MCX2975762.1"/>
    </source>
</evidence>
<dbReference type="PROSITE" id="PS00039">
    <property type="entry name" value="DEAD_ATP_HELICASE"/>
    <property type="match status" value="1"/>
</dbReference>
<evidence type="ECO:0000256" key="5">
    <source>
        <dbReference type="ARBA" id="ARBA00038437"/>
    </source>
</evidence>
<evidence type="ECO:0000256" key="3">
    <source>
        <dbReference type="ARBA" id="ARBA00022806"/>
    </source>
</evidence>
<evidence type="ECO:0000256" key="2">
    <source>
        <dbReference type="ARBA" id="ARBA00022801"/>
    </source>
</evidence>
<dbReference type="InterPro" id="IPR011545">
    <property type="entry name" value="DEAD/DEAH_box_helicase_dom"/>
</dbReference>
<evidence type="ECO:0000256" key="6">
    <source>
        <dbReference type="RuleBase" id="RU000492"/>
    </source>
</evidence>
<dbReference type="Pfam" id="PF00270">
    <property type="entry name" value="DEAD"/>
    <property type="match status" value="1"/>
</dbReference>
<feature type="compositionally biased region" description="Basic and acidic residues" evidence="7">
    <location>
        <begin position="391"/>
        <end position="404"/>
    </location>
</feature>
<feature type="domain" description="Helicase C-terminal" evidence="9">
    <location>
        <begin position="237"/>
        <end position="378"/>
    </location>
</feature>